<dbReference type="InterPro" id="IPR036876">
    <property type="entry name" value="UVR_dom_sf"/>
</dbReference>
<comment type="subcellular location">
    <subcellularLocation>
        <location evidence="7">Cytoplasm</location>
    </subcellularLocation>
</comment>
<dbReference type="Pfam" id="PF08459">
    <property type="entry name" value="UvrC_RNaseH_dom"/>
    <property type="match status" value="1"/>
</dbReference>
<dbReference type="GO" id="GO:0009432">
    <property type="term" value="P:SOS response"/>
    <property type="evidence" value="ECO:0007669"/>
    <property type="project" value="UniProtKB-UniRule"/>
</dbReference>
<keyword evidence="5 7" id="KW-0234">DNA repair</keyword>
<dbReference type="PANTHER" id="PTHR30562">
    <property type="entry name" value="UVRC/OXIDOREDUCTASE"/>
    <property type="match status" value="1"/>
</dbReference>
<gene>
    <name evidence="7" type="primary">uvrC</name>
    <name evidence="11" type="ORF">AB835_05565</name>
</gene>
<evidence type="ECO:0000259" key="9">
    <source>
        <dbReference type="PROSITE" id="PS50164"/>
    </source>
</evidence>
<dbReference type="SMART" id="SM00465">
    <property type="entry name" value="GIYc"/>
    <property type="match status" value="1"/>
</dbReference>
<dbReference type="Pfam" id="PF22920">
    <property type="entry name" value="UvrC_RNaseH"/>
    <property type="match status" value="1"/>
</dbReference>
<dbReference type="InterPro" id="IPR047296">
    <property type="entry name" value="GIY-YIG_UvrC_Cho"/>
</dbReference>
<feature type="domain" description="GIY-YIG" evidence="9">
    <location>
        <begin position="29"/>
        <end position="107"/>
    </location>
</feature>
<evidence type="ECO:0000313" key="12">
    <source>
        <dbReference type="Proteomes" id="UP000242502"/>
    </source>
</evidence>
<dbReference type="InterPro" id="IPR038476">
    <property type="entry name" value="UvrC_RNase_H_dom_sf"/>
</dbReference>
<evidence type="ECO:0000256" key="3">
    <source>
        <dbReference type="ARBA" id="ARBA00022769"/>
    </source>
</evidence>
<dbReference type="STRING" id="62101.AB835_05565"/>
<dbReference type="NCBIfam" id="TIGR00194">
    <property type="entry name" value="uvrC"/>
    <property type="match status" value="1"/>
</dbReference>
<dbReference type="FunFam" id="3.30.420.340:FF:000001">
    <property type="entry name" value="UvrABC system protein C"/>
    <property type="match status" value="1"/>
</dbReference>
<dbReference type="FunFam" id="3.40.1440.10:FF:000001">
    <property type="entry name" value="UvrABC system protein C"/>
    <property type="match status" value="1"/>
</dbReference>
<proteinExistence type="inferred from homology"/>
<dbReference type="SUPFAM" id="SSF47781">
    <property type="entry name" value="RuvA domain 2-like"/>
    <property type="match status" value="1"/>
</dbReference>
<dbReference type="Pfam" id="PF14520">
    <property type="entry name" value="HHH_5"/>
    <property type="match status" value="1"/>
</dbReference>
<keyword evidence="4 7" id="KW-0267">Excision nuclease</keyword>
<dbReference type="InterPro" id="IPR001943">
    <property type="entry name" value="UVR_dom"/>
</dbReference>
<evidence type="ECO:0000256" key="6">
    <source>
        <dbReference type="ARBA" id="ARBA00023236"/>
    </source>
</evidence>
<comment type="similarity">
    <text evidence="7">Belongs to the UvrC family.</text>
</comment>
<dbReference type="CDD" id="cd10434">
    <property type="entry name" value="GIY-YIG_UvrC_Cho"/>
    <property type="match status" value="1"/>
</dbReference>
<dbReference type="InterPro" id="IPR001162">
    <property type="entry name" value="UvrC_RNase_H_dom"/>
</dbReference>
<dbReference type="Gene3D" id="3.40.1440.10">
    <property type="entry name" value="GIY-YIG endonuclease"/>
    <property type="match status" value="1"/>
</dbReference>
<dbReference type="PANTHER" id="PTHR30562:SF1">
    <property type="entry name" value="UVRABC SYSTEM PROTEIN C"/>
    <property type="match status" value="1"/>
</dbReference>
<dbReference type="EMBL" id="MDLC01000014">
    <property type="protein sequence ID" value="ODS24088.1"/>
    <property type="molecule type" value="Genomic_DNA"/>
</dbReference>
<keyword evidence="2 7" id="KW-0227">DNA damage</keyword>
<feature type="domain" description="UVR" evidence="8">
    <location>
        <begin position="216"/>
        <end position="251"/>
    </location>
</feature>
<dbReference type="GO" id="GO:0006289">
    <property type="term" value="P:nucleotide-excision repair"/>
    <property type="evidence" value="ECO:0007669"/>
    <property type="project" value="UniProtKB-UniRule"/>
</dbReference>
<dbReference type="Pfam" id="PF02151">
    <property type="entry name" value="UVR"/>
    <property type="match status" value="1"/>
</dbReference>
<evidence type="ECO:0000259" key="8">
    <source>
        <dbReference type="PROSITE" id="PS50151"/>
    </source>
</evidence>
<dbReference type="PROSITE" id="PS50165">
    <property type="entry name" value="UVRC"/>
    <property type="match status" value="1"/>
</dbReference>
<dbReference type="GO" id="GO:0005737">
    <property type="term" value="C:cytoplasm"/>
    <property type="evidence" value="ECO:0007669"/>
    <property type="project" value="UniProtKB-SubCell"/>
</dbReference>
<accession>A0A1D2QR58</accession>
<evidence type="ECO:0000256" key="4">
    <source>
        <dbReference type="ARBA" id="ARBA00022881"/>
    </source>
</evidence>
<dbReference type="Gene3D" id="1.10.150.20">
    <property type="entry name" value="5' to 3' exonuclease, C-terminal subdomain"/>
    <property type="match status" value="1"/>
</dbReference>
<comment type="function">
    <text evidence="7">The UvrABC repair system catalyzes the recognition and processing of DNA lesions. UvrC both incises the 5' and 3' sides of the lesion. The N-terminal half is responsible for the 3' incision and the C-terminal half is responsible for the 5' incision.</text>
</comment>
<dbReference type="Pfam" id="PF01541">
    <property type="entry name" value="GIY-YIG"/>
    <property type="match status" value="1"/>
</dbReference>
<evidence type="ECO:0000313" key="11">
    <source>
        <dbReference type="EMBL" id="ODS24088.1"/>
    </source>
</evidence>
<dbReference type="GO" id="GO:0009380">
    <property type="term" value="C:excinuclease repair complex"/>
    <property type="evidence" value="ECO:0007669"/>
    <property type="project" value="InterPro"/>
</dbReference>
<comment type="caution">
    <text evidence="11">The sequence shown here is derived from an EMBL/GenBank/DDBJ whole genome shotgun (WGS) entry which is preliminary data.</text>
</comment>
<dbReference type="InterPro" id="IPR000305">
    <property type="entry name" value="GIY-YIG_endonuc"/>
</dbReference>
<dbReference type="SUPFAM" id="SSF46600">
    <property type="entry name" value="C-terminal UvrC-binding domain of UvrB"/>
    <property type="match status" value="1"/>
</dbReference>
<dbReference type="InterPro" id="IPR050066">
    <property type="entry name" value="UvrABC_protein_C"/>
</dbReference>
<dbReference type="HAMAP" id="MF_00203">
    <property type="entry name" value="UvrC"/>
    <property type="match status" value="1"/>
</dbReference>
<dbReference type="PROSITE" id="PS50164">
    <property type="entry name" value="GIY_YIG"/>
    <property type="match status" value="1"/>
</dbReference>
<evidence type="ECO:0000259" key="10">
    <source>
        <dbReference type="PROSITE" id="PS50165"/>
    </source>
</evidence>
<dbReference type="GO" id="GO:0003677">
    <property type="term" value="F:DNA binding"/>
    <property type="evidence" value="ECO:0007669"/>
    <property type="project" value="UniProtKB-UniRule"/>
</dbReference>
<dbReference type="NCBIfam" id="NF001824">
    <property type="entry name" value="PRK00558.1-5"/>
    <property type="match status" value="1"/>
</dbReference>
<comment type="subunit">
    <text evidence="7">Interacts with UvrB in an incision complex.</text>
</comment>
<name>A0A1D2QR58_9GAMM</name>
<dbReference type="SMART" id="SM00278">
    <property type="entry name" value="HhH1"/>
    <property type="match status" value="2"/>
</dbReference>
<dbReference type="InterPro" id="IPR003583">
    <property type="entry name" value="Hlx-hairpin-Hlx_DNA-bd_motif"/>
</dbReference>
<dbReference type="Proteomes" id="UP000242502">
    <property type="component" value="Unassembled WGS sequence"/>
</dbReference>
<protein>
    <recommendedName>
        <fullName evidence="7">UvrABC system protein C</fullName>
        <shortName evidence="7">Protein UvrC</shortName>
    </recommendedName>
    <alternativeName>
        <fullName evidence="7">Excinuclease ABC subunit C</fullName>
    </alternativeName>
</protein>
<dbReference type="Gene3D" id="3.30.420.340">
    <property type="entry name" value="UvrC, RNAse H endonuclease domain"/>
    <property type="match status" value="1"/>
</dbReference>
<dbReference type="PROSITE" id="PS50151">
    <property type="entry name" value="UVR"/>
    <property type="match status" value="1"/>
</dbReference>
<sequence length="621" mass="70236">MTDSLLYSHQSDEKKPAFDALQFLKTVTAQPGVYQMFNADEKILYVGKAKNLKKRLTSYFRKVGLTIKTKTLVEKIATIQVTVTKSEMEALVLEQNLIKSLRPTYNILLKDGKSYPYIFISDETYPRIGFHRGMKNKPGEYYGPFPNAGGVYQSLNFIQKTFRVRQCEDSVFKNRSRPCLQYQINRCTAPCVNLISADAYQQDMLHAALFLKGESTQLMQHLADKMEKSSEALEFEQAGIYRDQISALRKIQAGYGMEAGKGKIDIFAFIKKETLTCIHILYIRHGRILGSKSFFPKNKLALSNSEFLTSFLEQFYIAHQHRELPQEILVNVPIKDSEQQLLVDVLQQRQGGKVTIAHRVRAQRHKWLSTAVTAAEQNLIVHIHSKQNLQLKFSALQNIMELDELPQRLECFDISHTSGELTVASCVVFDQSGPLKSDYRRFNIEGITEGDDYAAMEQALSRRYTRLQKGESQLPDILVIDGGKGQLNVAKAVLSELGVNQVVMLGIAKGVTRKAGFETLVLEAGQEKVLNVDSPALHLLQEIRDEAHRFAITGHKQRRNKKRKTSSLEGIVGVGAKRRRELLRYFGGMQEVQAASIDELSKVNGISKKIAKDIYSALHNE</sequence>
<dbReference type="InterPro" id="IPR004791">
    <property type="entry name" value="UvrC"/>
</dbReference>
<keyword evidence="3 7" id="KW-0228">DNA excision</keyword>
<dbReference type="Gene3D" id="4.10.860.10">
    <property type="entry name" value="UVR domain"/>
    <property type="match status" value="1"/>
</dbReference>
<dbReference type="SUPFAM" id="SSF82771">
    <property type="entry name" value="GIY-YIG endonuclease"/>
    <property type="match status" value="1"/>
</dbReference>
<feature type="domain" description="UvrC family homology region profile" evidence="10">
    <location>
        <begin position="266"/>
        <end position="494"/>
    </location>
</feature>
<reference evidence="11 12" key="1">
    <citation type="journal article" date="2016" name="Appl. Environ. Microbiol.">
        <title>Lack of Overt Genome Reduction in the Bryostatin-Producing Bryozoan Symbiont "Candidatus Endobugula sertula".</title>
        <authorList>
            <person name="Miller I.J."/>
            <person name="Vanee N."/>
            <person name="Fong S.S."/>
            <person name="Lim-Fong G.E."/>
            <person name="Kwan J.C."/>
        </authorList>
    </citation>
    <scope>NUCLEOTIDE SEQUENCE [LARGE SCALE GENOMIC DNA]</scope>
    <source>
        <strain evidence="11">AB1-4</strain>
    </source>
</reference>
<dbReference type="AlphaFoldDB" id="A0A1D2QR58"/>
<organism evidence="11 12">
    <name type="scientific">Candidatus Endobugula sertula</name>
    <name type="common">Bugula neritina bacterial symbiont</name>
    <dbReference type="NCBI Taxonomy" id="62101"/>
    <lineage>
        <taxon>Bacteria</taxon>
        <taxon>Pseudomonadati</taxon>
        <taxon>Pseudomonadota</taxon>
        <taxon>Gammaproteobacteria</taxon>
        <taxon>Cellvibrionales</taxon>
        <taxon>Cellvibrionaceae</taxon>
        <taxon>Candidatus Endobugula</taxon>
    </lineage>
</organism>
<evidence type="ECO:0000256" key="2">
    <source>
        <dbReference type="ARBA" id="ARBA00022763"/>
    </source>
</evidence>
<dbReference type="InterPro" id="IPR010994">
    <property type="entry name" value="RuvA_2-like"/>
</dbReference>
<evidence type="ECO:0000256" key="1">
    <source>
        <dbReference type="ARBA" id="ARBA00022490"/>
    </source>
</evidence>
<keyword evidence="6 7" id="KW-0742">SOS response</keyword>
<dbReference type="GO" id="GO:0009381">
    <property type="term" value="F:excinuclease ABC activity"/>
    <property type="evidence" value="ECO:0007669"/>
    <property type="project" value="UniProtKB-UniRule"/>
</dbReference>
<evidence type="ECO:0000256" key="5">
    <source>
        <dbReference type="ARBA" id="ARBA00023204"/>
    </source>
</evidence>
<keyword evidence="1 7" id="KW-0963">Cytoplasm</keyword>
<evidence type="ECO:0000256" key="7">
    <source>
        <dbReference type="HAMAP-Rule" id="MF_00203"/>
    </source>
</evidence>
<dbReference type="InterPro" id="IPR035901">
    <property type="entry name" value="GIY-YIG_endonuc_sf"/>
</dbReference>